<keyword evidence="1" id="KW-0805">Transcription regulation</keyword>
<dbReference type="InterPro" id="IPR018062">
    <property type="entry name" value="HTH_AraC-typ_CS"/>
</dbReference>
<dbReference type="GO" id="GO:0000160">
    <property type="term" value="P:phosphorelay signal transduction system"/>
    <property type="evidence" value="ECO:0007669"/>
    <property type="project" value="InterPro"/>
</dbReference>
<evidence type="ECO:0000313" key="7">
    <source>
        <dbReference type="EMBL" id="MBB6512802.1"/>
    </source>
</evidence>
<dbReference type="PANTHER" id="PTHR43280">
    <property type="entry name" value="ARAC-FAMILY TRANSCRIPTIONAL REGULATOR"/>
    <property type="match status" value="1"/>
</dbReference>
<evidence type="ECO:0000256" key="1">
    <source>
        <dbReference type="ARBA" id="ARBA00023015"/>
    </source>
</evidence>
<dbReference type="PROSITE" id="PS50110">
    <property type="entry name" value="RESPONSE_REGULATORY"/>
    <property type="match status" value="1"/>
</dbReference>
<dbReference type="InterPro" id="IPR001789">
    <property type="entry name" value="Sig_transdc_resp-reg_receiver"/>
</dbReference>
<dbReference type="Proteomes" id="UP000572212">
    <property type="component" value="Unassembled WGS sequence"/>
</dbReference>
<keyword evidence="2" id="KW-0238">DNA-binding</keyword>
<dbReference type="EMBL" id="JACHON010000005">
    <property type="protein sequence ID" value="MBB6512802.1"/>
    <property type="molecule type" value="Genomic_DNA"/>
</dbReference>
<name>A0A841RLI4_9BACI</name>
<dbReference type="RefSeq" id="WP_184246766.1">
    <property type="nucleotide sequence ID" value="NZ_BAAACU010000059.1"/>
</dbReference>
<keyword evidence="4" id="KW-0597">Phosphoprotein</keyword>
<keyword evidence="3" id="KW-0804">Transcription</keyword>
<dbReference type="SUPFAM" id="SSF52172">
    <property type="entry name" value="CheY-like"/>
    <property type="match status" value="1"/>
</dbReference>
<dbReference type="InterPro" id="IPR009057">
    <property type="entry name" value="Homeodomain-like_sf"/>
</dbReference>
<dbReference type="Pfam" id="PF00072">
    <property type="entry name" value="Response_reg"/>
    <property type="match status" value="1"/>
</dbReference>
<dbReference type="PROSITE" id="PS01124">
    <property type="entry name" value="HTH_ARAC_FAMILY_2"/>
    <property type="match status" value="1"/>
</dbReference>
<dbReference type="InterPro" id="IPR020449">
    <property type="entry name" value="Tscrpt_reg_AraC-type_HTH"/>
</dbReference>
<dbReference type="PRINTS" id="PR00032">
    <property type="entry name" value="HTHARAC"/>
</dbReference>
<sequence length="502" mass="59138">MNNFYTVLVVDDEMLIRQGIIHYVDWETNGYQIVGEAANGKEAIKKIEQLEPQILLTDIVMPSMDGIELIQFVKKHYPAMEIIVLSSYEEFDYVRKTFQLGVADYILKPKLNEKEILTTLDKLISKRTNLQQEEVSISMDDVVRKLIHGYQTIREFNYLRDVLQEKTISLIEVFTKPDTELHLSKRKLCALFERMNLPISVNEISIENYSKLFLLYTKEQNSMIEAQKAIEKISGTFKMTIGEPFSETSKMKEIYEAIERTKRFHFFLPDKRILYTNHLPNATDPTFLFDFNHFTHLVKHRQIEQAYSYINEYIENITETYAMEVHEFQSWLGNICFNMIVLVDNMDLNTEKLEENKYNYLKKVNDAFDVQEAVTVYQELIAEVKELLLTNVASPPMIEQLLQYIDENYQEPLTLEDLANHFHFNPSYLSSYFSKQMNQGFNEYLHKTRIEQAKNLLKKHEISISSISEKIGYSDPSYFTKVFKKMEGISPRQYRRKVVDAK</sequence>
<organism evidence="7 8">
    <name type="scientific">Gracilibacillus halotolerans</name>
    <dbReference type="NCBI Taxonomy" id="74386"/>
    <lineage>
        <taxon>Bacteria</taxon>
        <taxon>Bacillati</taxon>
        <taxon>Bacillota</taxon>
        <taxon>Bacilli</taxon>
        <taxon>Bacillales</taxon>
        <taxon>Bacillaceae</taxon>
        <taxon>Gracilibacillus</taxon>
    </lineage>
</organism>
<dbReference type="GO" id="GO:0043565">
    <property type="term" value="F:sequence-specific DNA binding"/>
    <property type="evidence" value="ECO:0007669"/>
    <property type="project" value="InterPro"/>
</dbReference>
<feature type="modified residue" description="4-aspartylphosphate" evidence="4">
    <location>
        <position position="58"/>
    </location>
</feature>
<proteinExistence type="predicted"/>
<keyword evidence="8" id="KW-1185">Reference proteome</keyword>
<dbReference type="SUPFAM" id="SSF46689">
    <property type="entry name" value="Homeodomain-like"/>
    <property type="match status" value="2"/>
</dbReference>
<protein>
    <submittedName>
        <fullName evidence="7">Two-component system response regulator YesN</fullName>
    </submittedName>
</protein>
<dbReference type="Pfam" id="PF12833">
    <property type="entry name" value="HTH_18"/>
    <property type="match status" value="1"/>
</dbReference>
<dbReference type="CDD" id="cd17536">
    <property type="entry name" value="REC_YesN-like"/>
    <property type="match status" value="1"/>
</dbReference>
<evidence type="ECO:0000256" key="3">
    <source>
        <dbReference type="ARBA" id="ARBA00023163"/>
    </source>
</evidence>
<dbReference type="InterPro" id="IPR018060">
    <property type="entry name" value="HTH_AraC"/>
</dbReference>
<evidence type="ECO:0000256" key="4">
    <source>
        <dbReference type="PROSITE-ProRule" id="PRU00169"/>
    </source>
</evidence>
<dbReference type="PANTHER" id="PTHR43280:SF28">
    <property type="entry name" value="HTH-TYPE TRANSCRIPTIONAL ACTIVATOR RHAS"/>
    <property type="match status" value="1"/>
</dbReference>
<dbReference type="GO" id="GO:0003700">
    <property type="term" value="F:DNA-binding transcription factor activity"/>
    <property type="evidence" value="ECO:0007669"/>
    <property type="project" value="InterPro"/>
</dbReference>
<dbReference type="InterPro" id="IPR011006">
    <property type="entry name" value="CheY-like_superfamily"/>
</dbReference>
<gene>
    <name evidence="7" type="ORF">GGQ92_001591</name>
</gene>
<dbReference type="Gene3D" id="3.40.50.2300">
    <property type="match status" value="1"/>
</dbReference>
<reference evidence="7 8" key="1">
    <citation type="submission" date="2020-08" db="EMBL/GenBank/DDBJ databases">
        <title>Genomic Encyclopedia of Type Strains, Phase IV (KMG-IV): sequencing the most valuable type-strain genomes for metagenomic binning, comparative biology and taxonomic classification.</title>
        <authorList>
            <person name="Goeker M."/>
        </authorList>
    </citation>
    <scope>NUCLEOTIDE SEQUENCE [LARGE SCALE GENOMIC DNA]</scope>
    <source>
        <strain evidence="7 8">DSM 11805</strain>
    </source>
</reference>
<dbReference type="AlphaFoldDB" id="A0A841RLI4"/>
<feature type="domain" description="Response regulatory" evidence="6">
    <location>
        <begin position="6"/>
        <end position="123"/>
    </location>
</feature>
<evidence type="ECO:0000256" key="2">
    <source>
        <dbReference type="ARBA" id="ARBA00023125"/>
    </source>
</evidence>
<accession>A0A841RLI4</accession>
<dbReference type="PROSITE" id="PS00041">
    <property type="entry name" value="HTH_ARAC_FAMILY_1"/>
    <property type="match status" value="1"/>
</dbReference>
<evidence type="ECO:0000259" key="6">
    <source>
        <dbReference type="PROSITE" id="PS50110"/>
    </source>
</evidence>
<comment type="caution">
    <text evidence="7">The sequence shown here is derived from an EMBL/GenBank/DDBJ whole genome shotgun (WGS) entry which is preliminary data.</text>
</comment>
<evidence type="ECO:0000313" key="8">
    <source>
        <dbReference type="Proteomes" id="UP000572212"/>
    </source>
</evidence>
<dbReference type="Gene3D" id="1.10.10.60">
    <property type="entry name" value="Homeodomain-like"/>
    <property type="match status" value="2"/>
</dbReference>
<feature type="domain" description="HTH araC/xylS-type" evidence="5">
    <location>
        <begin position="399"/>
        <end position="497"/>
    </location>
</feature>
<evidence type="ECO:0000259" key="5">
    <source>
        <dbReference type="PROSITE" id="PS01124"/>
    </source>
</evidence>
<dbReference type="SMART" id="SM00448">
    <property type="entry name" value="REC"/>
    <property type="match status" value="1"/>
</dbReference>
<dbReference type="SMART" id="SM00342">
    <property type="entry name" value="HTH_ARAC"/>
    <property type="match status" value="1"/>
</dbReference>